<dbReference type="EMBL" id="PYMM01000008">
    <property type="protein sequence ID" value="PSU16287.1"/>
    <property type="molecule type" value="Genomic_DNA"/>
</dbReference>
<organism evidence="1 2">
    <name type="scientific">Photobacterium damselae</name>
    <dbReference type="NCBI Taxonomy" id="38293"/>
    <lineage>
        <taxon>Bacteria</taxon>
        <taxon>Pseudomonadati</taxon>
        <taxon>Pseudomonadota</taxon>
        <taxon>Gammaproteobacteria</taxon>
        <taxon>Vibrionales</taxon>
        <taxon>Vibrionaceae</taxon>
        <taxon>Photobacterium</taxon>
    </lineage>
</organism>
<dbReference type="PANTHER" id="PTHR43737:SF1">
    <property type="entry name" value="DUF1501 DOMAIN-CONTAINING PROTEIN"/>
    <property type="match status" value="1"/>
</dbReference>
<dbReference type="Proteomes" id="UP000241404">
    <property type="component" value="Unassembled WGS sequence"/>
</dbReference>
<dbReference type="PANTHER" id="PTHR43737">
    <property type="entry name" value="BLL7424 PROTEIN"/>
    <property type="match status" value="1"/>
</dbReference>
<comment type="caution">
    <text evidence="1">The sequence shown here is derived from an EMBL/GenBank/DDBJ whole genome shotgun (WGS) entry which is preliminary data.</text>
</comment>
<sequence length="514" mass="58321">MSVHSLYLSKSQNAAFLYRATFGSTLDDVTHLQNIGVQQWFEEQSQLPPSYHLPVVQQATAIAIANLDKPNSTIRTGAWYQHALTAPDQLRQRMAYALSQILVISQQGLGNRHDEIAAYYDLLVQHSLGNFKDLLRDVTTNPMMGRYLTLRGSRKANPKKNSFPDENYAREVMQLFTLGLWRLNNRGEALLDSNGQKIPTYQQDDVQELARVLTGWTGGSLHVPMYGKEKFHDYDEKVVLGQTFPAGQNTQQDLEQAIEVLFNHPNTPPFIANLLIKRFVTSNPRPEYIERVAQTFINNGMGVRGDLKATLFAILTDEDALNSIGSQGNQSPQQQHNHFGLIKEPILMITNQAKALGMSTIGDYWRDFMSSSRTLGQSPLNSETVFNFYLPDFAPQGILEERGLTSPEASLLTTYQMQMIHNKIVQNIESHKNKKSTQWRYDITPFLAVHQDPDAYTQLINERIFLGLMPARVHQQIVEALTLHIPLKQDLRRVKTTLYIAFTAPEFFTQEALA</sequence>
<proteinExistence type="predicted"/>
<evidence type="ECO:0000313" key="1">
    <source>
        <dbReference type="EMBL" id="PSU16287.1"/>
    </source>
</evidence>
<dbReference type="InterPro" id="IPR014917">
    <property type="entry name" value="DUF1800"/>
</dbReference>
<reference evidence="1 2" key="1">
    <citation type="submission" date="2018-03" db="EMBL/GenBank/DDBJ databases">
        <title>Whole genome sequencing of Histamine producing bacteria.</title>
        <authorList>
            <person name="Butler K."/>
        </authorList>
    </citation>
    <scope>NUCLEOTIDE SEQUENCE [LARGE SCALE GENOMIC DNA]</scope>
    <source>
        <strain evidence="1 2">BT-6</strain>
    </source>
</reference>
<name>A0ABD6X1Q0_PHODM</name>
<dbReference type="Pfam" id="PF08811">
    <property type="entry name" value="DUF1800"/>
    <property type="match status" value="1"/>
</dbReference>
<dbReference type="RefSeq" id="WP_065170491.1">
    <property type="nucleotide sequence ID" value="NZ_LZFH01000001.1"/>
</dbReference>
<dbReference type="AlphaFoldDB" id="A0ABD6X1Q0"/>
<gene>
    <name evidence="1" type="ORF">CTM90_13295</name>
</gene>
<evidence type="ECO:0000313" key="2">
    <source>
        <dbReference type="Proteomes" id="UP000241404"/>
    </source>
</evidence>
<protein>
    <submittedName>
        <fullName evidence="1">DUF1800 domain-containing protein</fullName>
    </submittedName>
</protein>
<accession>A0ABD6X1Q0</accession>